<feature type="region of interest" description="Disordered" evidence="8">
    <location>
        <begin position="824"/>
        <end position="843"/>
    </location>
</feature>
<dbReference type="CDD" id="cd00067">
    <property type="entry name" value="GAL4"/>
    <property type="match status" value="1"/>
</dbReference>
<dbReference type="GO" id="GO:0006351">
    <property type="term" value="P:DNA-templated transcription"/>
    <property type="evidence" value="ECO:0007669"/>
    <property type="project" value="InterPro"/>
</dbReference>
<feature type="domain" description="C2H2-type" evidence="10">
    <location>
        <begin position="105"/>
        <end position="132"/>
    </location>
</feature>
<dbReference type="GeneID" id="37013827"/>
<dbReference type="Gene3D" id="4.10.240.10">
    <property type="entry name" value="Zn(2)-C6 fungal-type DNA-binding domain"/>
    <property type="match status" value="1"/>
</dbReference>
<evidence type="ECO:0000256" key="7">
    <source>
        <dbReference type="PROSITE-ProRule" id="PRU00042"/>
    </source>
</evidence>
<dbReference type="Gene3D" id="3.30.160.60">
    <property type="entry name" value="Classic Zinc Finger"/>
    <property type="match status" value="1"/>
</dbReference>
<dbReference type="GO" id="GO:0000981">
    <property type="term" value="F:DNA-binding transcription factor activity, RNA polymerase II-specific"/>
    <property type="evidence" value="ECO:0007669"/>
    <property type="project" value="InterPro"/>
</dbReference>
<feature type="compositionally biased region" description="Polar residues" evidence="8">
    <location>
        <begin position="438"/>
        <end position="448"/>
    </location>
</feature>
<keyword evidence="1" id="KW-0479">Metal-binding</keyword>
<dbReference type="InterPro" id="IPR013087">
    <property type="entry name" value="Znf_C2H2_type"/>
</dbReference>
<dbReference type="PROSITE" id="PS00028">
    <property type="entry name" value="ZINC_FINGER_C2H2_1"/>
    <property type="match status" value="2"/>
</dbReference>
<dbReference type="RefSeq" id="XP_025348974.1">
    <property type="nucleotide sequence ID" value="XM_025492093.1"/>
</dbReference>
<name>A0A316UAF9_9BASI</name>
<keyword evidence="2 7" id="KW-0863">Zinc-finger</keyword>
<feature type="compositionally biased region" description="Polar residues" evidence="8">
    <location>
        <begin position="325"/>
        <end position="337"/>
    </location>
</feature>
<dbReference type="GO" id="GO:0003677">
    <property type="term" value="F:DNA binding"/>
    <property type="evidence" value="ECO:0007669"/>
    <property type="project" value="InterPro"/>
</dbReference>
<dbReference type="PROSITE" id="PS50048">
    <property type="entry name" value="ZN2_CY6_FUNGAL_2"/>
    <property type="match status" value="1"/>
</dbReference>
<keyword evidence="5" id="KW-0804">Transcription</keyword>
<feature type="compositionally biased region" description="Basic and acidic residues" evidence="8">
    <location>
        <begin position="90"/>
        <end position="103"/>
    </location>
</feature>
<evidence type="ECO:0000313" key="11">
    <source>
        <dbReference type="EMBL" id="PWN21814.1"/>
    </source>
</evidence>
<evidence type="ECO:0008006" key="13">
    <source>
        <dbReference type="Google" id="ProtNLM"/>
    </source>
</evidence>
<dbReference type="AlphaFoldDB" id="A0A316UAF9"/>
<gene>
    <name evidence="11" type="ORF">BCV69DRAFT_281739</name>
</gene>
<dbReference type="Pfam" id="PF00096">
    <property type="entry name" value="zf-C2H2"/>
    <property type="match status" value="2"/>
</dbReference>
<feature type="region of interest" description="Disordered" evidence="8">
    <location>
        <begin position="1020"/>
        <end position="1074"/>
    </location>
</feature>
<evidence type="ECO:0000256" key="5">
    <source>
        <dbReference type="ARBA" id="ARBA00023163"/>
    </source>
</evidence>
<dbReference type="InterPro" id="IPR007219">
    <property type="entry name" value="XnlR_reg_dom"/>
</dbReference>
<dbReference type="PANTHER" id="PTHR47660:SF2">
    <property type="entry name" value="TRANSCRIPTION FACTOR WITH C2H2 AND ZN(2)-CYS(6) DNA BINDING DOMAIN (EUROFUNG)"/>
    <property type="match status" value="1"/>
</dbReference>
<dbReference type="Proteomes" id="UP000245942">
    <property type="component" value="Unassembled WGS sequence"/>
</dbReference>
<dbReference type="CDD" id="cd12148">
    <property type="entry name" value="fungal_TF_MHR"/>
    <property type="match status" value="1"/>
</dbReference>
<keyword evidence="3" id="KW-0862">Zinc</keyword>
<keyword evidence="12" id="KW-1185">Reference proteome</keyword>
<protein>
    <recommendedName>
        <fullName evidence="13">Zn(2)-C6 fungal-type domain-containing protein</fullName>
    </recommendedName>
</protein>
<feature type="region of interest" description="Disordered" evidence="8">
    <location>
        <begin position="278"/>
        <end position="339"/>
    </location>
</feature>
<evidence type="ECO:0000256" key="2">
    <source>
        <dbReference type="ARBA" id="ARBA00022771"/>
    </source>
</evidence>
<dbReference type="GO" id="GO:0008270">
    <property type="term" value="F:zinc ion binding"/>
    <property type="evidence" value="ECO:0007669"/>
    <property type="project" value="UniProtKB-KW"/>
</dbReference>
<evidence type="ECO:0000259" key="9">
    <source>
        <dbReference type="PROSITE" id="PS50048"/>
    </source>
</evidence>
<dbReference type="FunFam" id="3.30.160.60:FF:000446">
    <property type="entry name" value="Zinc finger protein"/>
    <property type="match status" value="1"/>
</dbReference>
<sequence length="1141" mass="123938">MQSRIPNSPNPMSPPATRRISLGGRSVGQQSTGSLTPRGGSSSAGQSPLQPPPPPPFGACASSSFSTDAGNATGRDYYEGEDGESSTSRVVKEDQREGEGGDARWKCGQCGKTFTRRGHLKRHEENHFESRRYQCDFCNKSFARNDVMLRHRAVHQPGLRVSDNSRSEAALKRARRACTQCSSVKMKCDGGQPCGRCSQKIDGGFNCSYRTTAPLNRDDMDTTAYSDQSSTEPRLHRFKSSGSTTDYRYPHQQPRLPQGLSPLQNQANPLDYAHVNQQQHRYPHDSPAYSGSGRDSSSMPGRGGVGGNHVVAASSPANLHVASNPPEQISQGSTSGAPFNVDPYDTSSLQHIADDSFLEPWSSDGVFDWLFAAQQISLPWQAGEMPAIGQADGPFAPHIPSIGDPTGDLSDTPPLVAAAAAAAAQEETGTRTARHSPQDATTTHQWPNGLSVPPTLELTELVAVILAPPSKETRALEDTFQVRALEAAALDGLLMLPAKADLQPQQVEATEASLSATSASTMNLFVQLYFEHFDRICPILHRPTFDPNTCNAMLLGAVCAIGATYSRIPNTSDFAGMLMTLVNRAIFSRLPHDTHIFRNVAVFQALLLNFNFFRGSGKQRMLELAEAARSPLTTMTRKSRLFERSRQPTNRHTNAASSLSPAQSETGLWLDWVEEETGRRTAWYYFIADLELSAIWKLPPSFALNELKAELPQDEVFWRCPTASTWMRMRPAMIGHPVYLSQLHDVLRLRPLDTPSGLAEKLDEVFGPSSAQGLFLAYSLVSLGVSLHSLETTCLSAAVASATEDFSKVCKALVSATHSSSQHRRASSASTLKSDTSAGSSPADSATAELLLRFVLLRQCLDISELQLLAGRSGRREDMQRSLQHIRGHLVREPHKLWAALIHAGRIVHLCTCHAIDSMYEGCFLFYAATTLFVCAKIWPDFAEVAVEADGGKSRKMMTVQVDSEQPLSLDEKEWLAWTGINANGAMSHGNSSSNGSNSVGRGGETIRSNVLARGESANQFAPQHQHHPSHQASHSQSATPGYTHTHHPSRHPLPRKSSPPTSPMTSLLSTPQPGLSSTSALIACITPTLAGIGDITRPQVHAGILRHFADHLLSRPARTTWPIGKLLGRIMGEMAAVFGP</sequence>
<dbReference type="InterPro" id="IPR036864">
    <property type="entry name" value="Zn2-C6_fun-type_DNA-bd_sf"/>
</dbReference>
<dbReference type="PROSITE" id="PS50157">
    <property type="entry name" value="ZINC_FINGER_C2H2_2"/>
    <property type="match status" value="2"/>
</dbReference>
<evidence type="ECO:0000256" key="1">
    <source>
        <dbReference type="ARBA" id="ARBA00022723"/>
    </source>
</evidence>
<feature type="domain" description="Zn(2)-C6 fungal-type" evidence="9">
    <location>
        <begin position="177"/>
        <end position="209"/>
    </location>
</feature>
<dbReference type="EMBL" id="KZ819324">
    <property type="protein sequence ID" value="PWN21814.1"/>
    <property type="molecule type" value="Genomic_DNA"/>
</dbReference>
<reference evidence="11 12" key="1">
    <citation type="journal article" date="2018" name="Mol. Biol. Evol.">
        <title>Broad Genomic Sampling Reveals a Smut Pathogenic Ancestry of the Fungal Clade Ustilaginomycotina.</title>
        <authorList>
            <person name="Kijpornyongpan T."/>
            <person name="Mondo S.J."/>
            <person name="Barry K."/>
            <person name="Sandor L."/>
            <person name="Lee J."/>
            <person name="Lipzen A."/>
            <person name="Pangilinan J."/>
            <person name="LaButti K."/>
            <person name="Hainaut M."/>
            <person name="Henrissat B."/>
            <person name="Grigoriev I.V."/>
            <person name="Spatafora J.W."/>
            <person name="Aime M.C."/>
        </authorList>
    </citation>
    <scope>NUCLEOTIDE SEQUENCE [LARGE SCALE GENOMIC DNA]</scope>
    <source>
        <strain evidence="11 12">MCA 4718</strain>
    </source>
</reference>
<evidence type="ECO:0000259" key="10">
    <source>
        <dbReference type="PROSITE" id="PS50157"/>
    </source>
</evidence>
<keyword evidence="6" id="KW-0539">Nucleus</keyword>
<dbReference type="STRING" id="1684307.A0A316UAF9"/>
<feature type="region of interest" description="Disordered" evidence="8">
    <location>
        <begin position="1"/>
        <end position="103"/>
    </location>
</feature>
<dbReference type="SUPFAM" id="SSF57701">
    <property type="entry name" value="Zn2/Cys6 DNA-binding domain"/>
    <property type="match status" value="1"/>
</dbReference>
<evidence type="ECO:0000256" key="8">
    <source>
        <dbReference type="SAM" id="MobiDB-lite"/>
    </source>
</evidence>
<dbReference type="OrthoDB" id="1405595at2759"/>
<dbReference type="SMART" id="SM00355">
    <property type="entry name" value="ZnF_C2H2"/>
    <property type="match status" value="2"/>
</dbReference>
<feature type="compositionally biased region" description="Polar residues" evidence="8">
    <location>
        <begin position="223"/>
        <end position="232"/>
    </location>
</feature>
<feature type="compositionally biased region" description="Polar residues" evidence="8">
    <location>
        <begin position="647"/>
        <end position="660"/>
    </location>
</feature>
<dbReference type="Pfam" id="PF04082">
    <property type="entry name" value="Fungal_trans"/>
    <property type="match status" value="1"/>
</dbReference>
<feature type="compositionally biased region" description="Low complexity" evidence="8">
    <location>
        <begin position="986"/>
        <end position="1000"/>
    </location>
</feature>
<dbReference type="PANTHER" id="PTHR47660">
    <property type="entry name" value="TRANSCRIPTION FACTOR WITH C2H2 AND ZN(2)-CYS(6) DNA BINDING DOMAIN (EUROFUNG)-RELATED-RELATED"/>
    <property type="match status" value="1"/>
</dbReference>
<evidence type="ECO:0000256" key="4">
    <source>
        <dbReference type="ARBA" id="ARBA00023015"/>
    </source>
</evidence>
<feature type="compositionally biased region" description="Basic residues" evidence="8">
    <location>
        <begin position="1045"/>
        <end position="1055"/>
    </location>
</feature>
<feature type="region of interest" description="Disordered" evidence="8">
    <location>
        <begin position="638"/>
        <end position="660"/>
    </location>
</feature>
<organism evidence="11 12">
    <name type="scientific">Pseudomicrostroma glucosiphilum</name>
    <dbReference type="NCBI Taxonomy" id="1684307"/>
    <lineage>
        <taxon>Eukaryota</taxon>
        <taxon>Fungi</taxon>
        <taxon>Dikarya</taxon>
        <taxon>Basidiomycota</taxon>
        <taxon>Ustilaginomycotina</taxon>
        <taxon>Exobasidiomycetes</taxon>
        <taxon>Microstromatales</taxon>
        <taxon>Microstromatales incertae sedis</taxon>
        <taxon>Pseudomicrostroma</taxon>
    </lineage>
</organism>
<feature type="compositionally biased region" description="Polar residues" evidence="8">
    <location>
        <begin position="832"/>
        <end position="843"/>
    </location>
</feature>
<evidence type="ECO:0000313" key="12">
    <source>
        <dbReference type="Proteomes" id="UP000245942"/>
    </source>
</evidence>
<feature type="region of interest" description="Disordered" evidence="8">
    <location>
        <begin position="986"/>
        <end position="1005"/>
    </location>
</feature>
<dbReference type="SUPFAM" id="SSF57667">
    <property type="entry name" value="beta-beta-alpha zinc fingers"/>
    <property type="match status" value="1"/>
</dbReference>
<dbReference type="Pfam" id="PF00172">
    <property type="entry name" value="Zn_clus"/>
    <property type="match status" value="1"/>
</dbReference>
<dbReference type="InterPro" id="IPR001138">
    <property type="entry name" value="Zn2Cys6_DnaBD"/>
</dbReference>
<feature type="region of interest" description="Disordered" evidence="8">
    <location>
        <begin position="212"/>
        <end position="266"/>
    </location>
</feature>
<dbReference type="SMART" id="SM00066">
    <property type="entry name" value="GAL4"/>
    <property type="match status" value="1"/>
</dbReference>
<feature type="compositionally biased region" description="Low complexity" evidence="8">
    <location>
        <begin position="39"/>
        <end position="48"/>
    </location>
</feature>
<feature type="region of interest" description="Disordered" evidence="8">
    <location>
        <begin position="428"/>
        <end position="450"/>
    </location>
</feature>
<feature type="compositionally biased region" description="Low complexity" evidence="8">
    <location>
        <begin position="1064"/>
        <end position="1074"/>
    </location>
</feature>
<proteinExistence type="predicted"/>
<feature type="domain" description="C2H2-type" evidence="10">
    <location>
        <begin position="133"/>
        <end position="155"/>
    </location>
</feature>
<keyword evidence="4" id="KW-0805">Transcription regulation</keyword>
<dbReference type="InterPro" id="IPR036236">
    <property type="entry name" value="Znf_C2H2_sf"/>
</dbReference>
<accession>A0A316UAF9</accession>
<evidence type="ECO:0000256" key="3">
    <source>
        <dbReference type="ARBA" id="ARBA00022833"/>
    </source>
</evidence>
<evidence type="ECO:0000256" key="6">
    <source>
        <dbReference type="ARBA" id="ARBA00023242"/>
    </source>
</evidence>